<keyword evidence="2" id="KW-1003">Cell membrane</keyword>
<comment type="subcellular location">
    <subcellularLocation>
        <location evidence="1">Cell membrane</location>
        <topology evidence="1">Multi-pass membrane protein</topology>
    </subcellularLocation>
</comment>
<proteinExistence type="predicted"/>
<feature type="transmembrane region" description="Helical" evidence="6">
    <location>
        <begin position="320"/>
        <end position="340"/>
    </location>
</feature>
<feature type="transmembrane region" description="Helical" evidence="6">
    <location>
        <begin position="54"/>
        <end position="72"/>
    </location>
</feature>
<keyword evidence="5 6" id="KW-0472">Membrane</keyword>
<feature type="transmembrane region" description="Helical" evidence="6">
    <location>
        <begin position="231"/>
        <end position="248"/>
    </location>
</feature>
<reference evidence="7 8" key="1">
    <citation type="submission" date="2018-07" db="EMBL/GenBank/DDBJ databases">
        <title>Genomic Encyclopedia of Type Strains, Phase IV (KMG-IV): sequencing the most valuable type-strain genomes for metagenomic binning, comparative biology and taxonomic classification.</title>
        <authorList>
            <person name="Goeker M."/>
        </authorList>
    </citation>
    <scope>NUCLEOTIDE SEQUENCE [LARGE SCALE GENOMIC DNA]</scope>
    <source>
        <strain evidence="7 8">DSM 27016</strain>
    </source>
</reference>
<dbReference type="GO" id="GO:0005886">
    <property type="term" value="C:plasma membrane"/>
    <property type="evidence" value="ECO:0007669"/>
    <property type="project" value="UniProtKB-SubCell"/>
</dbReference>
<evidence type="ECO:0000313" key="7">
    <source>
        <dbReference type="EMBL" id="RCX19272.1"/>
    </source>
</evidence>
<feature type="transmembrane region" description="Helical" evidence="6">
    <location>
        <begin position="432"/>
        <end position="452"/>
    </location>
</feature>
<comment type="caution">
    <text evidence="7">The sequence shown here is derived from an EMBL/GenBank/DDBJ whole genome shotgun (WGS) entry which is preliminary data.</text>
</comment>
<dbReference type="RefSeq" id="WP_114296351.1">
    <property type="nucleotide sequence ID" value="NZ_QPJT01000003.1"/>
</dbReference>
<evidence type="ECO:0000256" key="4">
    <source>
        <dbReference type="ARBA" id="ARBA00022989"/>
    </source>
</evidence>
<accession>A0A369BCJ9</accession>
<feature type="transmembrane region" description="Helical" evidence="6">
    <location>
        <begin position="12"/>
        <end position="34"/>
    </location>
</feature>
<protein>
    <submittedName>
        <fullName evidence="7">O-antigen/teichoic acid export membrane protein</fullName>
    </submittedName>
</protein>
<keyword evidence="4 6" id="KW-1133">Transmembrane helix</keyword>
<evidence type="ECO:0000313" key="8">
    <source>
        <dbReference type="Proteomes" id="UP000253034"/>
    </source>
</evidence>
<feature type="transmembrane region" description="Helical" evidence="6">
    <location>
        <begin position="141"/>
        <end position="163"/>
    </location>
</feature>
<feature type="transmembrane region" description="Helical" evidence="6">
    <location>
        <begin position="84"/>
        <end position="105"/>
    </location>
</feature>
<evidence type="ECO:0000256" key="2">
    <source>
        <dbReference type="ARBA" id="ARBA00022475"/>
    </source>
</evidence>
<dbReference type="Proteomes" id="UP000253034">
    <property type="component" value="Unassembled WGS sequence"/>
</dbReference>
<feature type="transmembrane region" description="Helical" evidence="6">
    <location>
        <begin position="352"/>
        <end position="372"/>
    </location>
</feature>
<evidence type="ECO:0000256" key="5">
    <source>
        <dbReference type="ARBA" id="ARBA00023136"/>
    </source>
</evidence>
<keyword evidence="8" id="KW-1185">Reference proteome</keyword>
<sequence>MNNKFKQLLSDTTIFAIGNVLTKLILFFLMPLYTSAMTTEQFGVAELLSNSVDLALPVVSLCIYDAVFRFAIDRDSDHRLLFTNGIKILFASYIIIFTGLAVANFFIKYEYIWYFALMVFTEGLRRLSAQFIRGIGHTKRFTAGGVLNALSLCIFNVIFLAVLNRGIEGYLISIILANIVSVVFIIFSSGIYKYISLRAEDNELLKKMLLFSLPQIPNLLSWWVINLSSRYIIVGFLGAGMAGLFTAASKLPSVMNVLTGIFQQAWQFSSSKEIGSKDSGSFFSDVFKAYSVFIIVSCSGIIFFIPLISRVILKGDFYEAWVYVPLLMVSAVLNGYSVYFGTFYIAVKKNRMIMISTMTGAAISLIICLAATPLIGVYGALLASIVSYLAIVIIRIIDTRKYVRIDIKAFINILSFVLLLLQAIVMTFNLPFAQAVSGGLFVLIAGCNIFYYQKDIKMIFLK</sequence>
<evidence type="ECO:0000256" key="6">
    <source>
        <dbReference type="SAM" id="Phobius"/>
    </source>
</evidence>
<name>A0A369BCJ9_9FIRM</name>
<gene>
    <name evidence="7" type="ORF">DFR58_10316</name>
</gene>
<evidence type="ECO:0000256" key="3">
    <source>
        <dbReference type="ARBA" id="ARBA00022692"/>
    </source>
</evidence>
<dbReference type="AlphaFoldDB" id="A0A369BCJ9"/>
<feature type="transmembrane region" description="Helical" evidence="6">
    <location>
        <begin position="378"/>
        <end position="397"/>
    </location>
</feature>
<dbReference type="InterPro" id="IPR050833">
    <property type="entry name" value="Poly_Biosynth_Transport"/>
</dbReference>
<feature type="transmembrane region" description="Helical" evidence="6">
    <location>
        <begin position="409"/>
        <end position="426"/>
    </location>
</feature>
<dbReference type="PANTHER" id="PTHR30250:SF11">
    <property type="entry name" value="O-ANTIGEN TRANSPORTER-RELATED"/>
    <property type="match status" value="1"/>
</dbReference>
<organism evidence="7 8">
    <name type="scientific">Anaerobacterium chartisolvens</name>
    <dbReference type="NCBI Taxonomy" id="1297424"/>
    <lineage>
        <taxon>Bacteria</taxon>
        <taxon>Bacillati</taxon>
        <taxon>Bacillota</taxon>
        <taxon>Clostridia</taxon>
        <taxon>Eubacteriales</taxon>
        <taxon>Oscillospiraceae</taxon>
        <taxon>Anaerobacterium</taxon>
    </lineage>
</organism>
<dbReference type="EMBL" id="QPJT01000003">
    <property type="protein sequence ID" value="RCX19272.1"/>
    <property type="molecule type" value="Genomic_DNA"/>
</dbReference>
<evidence type="ECO:0000256" key="1">
    <source>
        <dbReference type="ARBA" id="ARBA00004651"/>
    </source>
</evidence>
<feature type="transmembrane region" description="Helical" evidence="6">
    <location>
        <begin position="169"/>
        <end position="192"/>
    </location>
</feature>
<dbReference type="PANTHER" id="PTHR30250">
    <property type="entry name" value="PST FAMILY PREDICTED COLANIC ACID TRANSPORTER"/>
    <property type="match status" value="1"/>
</dbReference>
<dbReference type="Pfam" id="PF01943">
    <property type="entry name" value="Polysacc_synt"/>
    <property type="match status" value="1"/>
</dbReference>
<dbReference type="OrthoDB" id="3249502at2"/>
<dbReference type="InterPro" id="IPR002797">
    <property type="entry name" value="Polysacc_synth"/>
</dbReference>
<feature type="transmembrane region" description="Helical" evidence="6">
    <location>
        <begin position="289"/>
        <end position="308"/>
    </location>
</feature>
<keyword evidence="3 6" id="KW-0812">Transmembrane</keyword>